<reference evidence="1 2" key="1">
    <citation type="submission" date="2016-11" db="EMBL/GenBank/DDBJ databases">
        <authorList>
            <person name="Jaros S."/>
            <person name="Januszkiewicz K."/>
            <person name="Wedrychowicz H."/>
        </authorList>
    </citation>
    <scope>NUCLEOTIDE SEQUENCE [LARGE SCALE GENOMIC DNA]</scope>
    <source>
        <strain evidence="1 2">GAS86</strain>
    </source>
</reference>
<dbReference type="EMBL" id="FSRM01000001">
    <property type="protein sequence ID" value="SIO27011.1"/>
    <property type="molecule type" value="Genomic_DNA"/>
</dbReference>
<dbReference type="Proteomes" id="UP000184693">
    <property type="component" value="Unassembled WGS sequence"/>
</dbReference>
<proteinExistence type="predicted"/>
<gene>
    <name evidence="1" type="ORF">SAMN05444168_3972</name>
</gene>
<evidence type="ECO:0000313" key="1">
    <source>
        <dbReference type="EMBL" id="SIO27011.1"/>
    </source>
</evidence>
<sequence length="59" mass="6411">MTARDKARLGHGRLGFDTELREARVAGPAIALRCTSQHAVRSANAPGSTLSRRVALRKR</sequence>
<accession>A0A1N6I4T9</accession>
<protein>
    <submittedName>
        <fullName evidence="1">Uncharacterized protein</fullName>
    </submittedName>
</protein>
<dbReference type="AlphaFoldDB" id="A0A1N6I4T9"/>
<evidence type="ECO:0000313" key="2">
    <source>
        <dbReference type="Proteomes" id="UP000184693"/>
    </source>
</evidence>
<organism evidence="1 2">
    <name type="scientific">Paraburkholderia phenazinium</name>
    <dbReference type="NCBI Taxonomy" id="60549"/>
    <lineage>
        <taxon>Bacteria</taxon>
        <taxon>Pseudomonadati</taxon>
        <taxon>Pseudomonadota</taxon>
        <taxon>Betaproteobacteria</taxon>
        <taxon>Burkholderiales</taxon>
        <taxon>Burkholderiaceae</taxon>
        <taxon>Paraburkholderia</taxon>
    </lineage>
</organism>
<name>A0A1N6I4T9_9BURK</name>